<evidence type="ECO:0000256" key="3">
    <source>
        <dbReference type="ARBA" id="ARBA00023027"/>
    </source>
</evidence>
<keyword evidence="2" id="KW-0560">Oxidoreductase</keyword>
<dbReference type="InterPro" id="IPR057326">
    <property type="entry name" value="KR_dom"/>
</dbReference>
<dbReference type="AlphaFoldDB" id="A0A318LQC9"/>
<dbReference type="PRINTS" id="PR00081">
    <property type="entry name" value="GDHRDH"/>
</dbReference>
<keyword evidence="6" id="KW-1185">Reference proteome</keyword>
<dbReference type="PANTHER" id="PTHR24321:SF8">
    <property type="entry name" value="ESTRADIOL 17-BETA-DEHYDROGENASE 8-RELATED"/>
    <property type="match status" value="1"/>
</dbReference>
<evidence type="ECO:0000256" key="1">
    <source>
        <dbReference type="ARBA" id="ARBA00006484"/>
    </source>
</evidence>
<protein>
    <recommendedName>
        <fullName evidence="4">Ketoreductase domain-containing protein</fullName>
    </recommendedName>
</protein>
<evidence type="ECO:0000313" key="6">
    <source>
        <dbReference type="Proteomes" id="UP000247892"/>
    </source>
</evidence>
<dbReference type="InterPro" id="IPR002347">
    <property type="entry name" value="SDR_fam"/>
</dbReference>
<dbReference type="CDD" id="cd05233">
    <property type="entry name" value="SDR_c"/>
    <property type="match status" value="1"/>
</dbReference>
<reference evidence="5 6" key="1">
    <citation type="submission" date="2016-07" db="EMBL/GenBank/DDBJ databases">
        <title>Draft genome sequence of Prauserella sp. YIM 121212, isolated from alkaline soil.</title>
        <authorList>
            <person name="Ruckert C."/>
            <person name="Albersmeier A."/>
            <person name="Jiang C.-L."/>
            <person name="Jiang Y."/>
            <person name="Kalinowski J."/>
            <person name="Schneider O."/>
            <person name="Winkler A."/>
            <person name="Zotchev S.B."/>
        </authorList>
    </citation>
    <scope>NUCLEOTIDE SEQUENCE [LARGE SCALE GENOMIC DNA]</scope>
    <source>
        <strain evidence="5 6">YIM 121212</strain>
    </source>
</reference>
<dbReference type="InterPro" id="IPR020904">
    <property type="entry name" value="Sc_DH/Rdtase_CS"/>
</dbReference>
<dbReference type="SMART" id="SM00822">
    <property type="entry name" value="PKS_KR"/>
    <property type="match status" value="1"/>
</dbReference>
<dbReference type="Proteomes" id="UP000247892">
    <property type="component" value="Unassembled WGS sequence"/>
</dbReference>
<dbReference type="EMBL" id="MASU01000005">
    <property type="protein sequence ID" value="PXY36713.1"/>
    <property type="molecule type" value="Genomic_DNA"/>
</dbReference>
<comment type="similarity">
    <text evidence="1">Belongs to the short-chain dehydrogenases/reductases (SDR) family.</text>
</comment>
<feature type="domain" description="Ketoreductase" evidence="4">
    <location>
        <begin position="8"/>
        <end position="220"/>
    </location>
</feature>
<gene>
    <name evidence="5" type="ORF">BA062_15260</name>
</gene>
<accession>A0A318LQC9</accession>
<dbReference type="InterPro" id="IPR036291">
    <property type="entry name" value="NAD(P)-bd_dom_sf"/>
</dbReference>
<evidence type="ECO:0000259" key="4">
    <source>
        <dbReference type="SMART" id="SM00822"/>
    </source>
</evidence>
<dbReference type="NCBIfam" id="NF005559">
    <property type="entry name" value="PRK07231.1"/>
    <property type="match status" value="1"/>
</dbReference>
<proteinExistence type="inferred from homology"/>
<organism evidence="5 6">
    <name type="scientific">Prauserella flavalba</name>
    <dbReference type="NCBI Taxonomy" id="1477506"/>
    <lineage>
        <taxon>Bacteria</taxon>
        <taxon>Bacillati</taxon>
        <taxon>Actinomycetota</taxon>
        <taxon>Actinomycetes</taxon>
        <taxon>Pseudonocardiales</taxon>
        <taxon>Pseudonocardiaceae</taxon>
        <taxon>Prauserella</taxon>
    </lineage>
</organism>
<name>A0A318LQC9_9PSEU</name>
<comment type="caution">
    <text evidence="5">The sequence shown here is derived from an EMBL/GenBank/DDBJ whole genome shotgun (WGS) entry which is preliminary data.</text>
</comment>
<dbReference type="PROSITE" id="PS00061">
    <property type="entry name" value="ADH_SHORT"/>
    <property type="match status" value="1"/>
</dbReference>
<dbReference type="FunFam" id="3.40.50.720:FF:000084">
    <property type="entry name" value="Short-chain dehydrogenase reductase"/>
    <property type="match status" value="1"/>
</dbReference>
<dbReference type="PANTHER" id="PTHR24321">
    <property type="entry name" value="DEHYDROGENASES, SHORT CHAIN"/>
    <property type="match status" value="1"/>
</dbReference>
<evidence type="ECO:0000313" key="5">
    <source>
        <dbReference type="EMBL" id="PXY36713.1"/>
    </source>
</evidence>
<dbReference type="Pfam" id="PF13561">
    <property type="entry name" value="adh_short_C2"/>
    <property type="match status" value="1"/>
</dbReference>
<dbReference type="OrthoDB" id="7064009at2"/>
<sequence>MFPRLRDKVAIVTGAAHGIGEAAARRFVAEGAKVVLADVSERGLRALSAELGDAALAVRCDVADEADVSAAVLRAVGEFGGLDILFNNAAIGSRGHIVELDLADWDRVFAVNVGGVLHGIRAAVPAMRERGGGAILNTSSLVGRRGGPGIAAYAASKAAVESVTRSAALELRPDGIRVNALVPAMIRTRAADASAPFLGEALGTDVAGYLEQRQGRWGEPAEVAAVAAHLVSDEASFVTGQAYVLDNGATAHA</sequence>
<dbReference type="SUPFAM" id="SSF51735">
    <property type="entry name" value="NAD(P)-binding Rossmann-fold domains"/>
    <property type="match status" value="1"/>
</dbReference>
<dbReference type="PRINTS" id="PR00080">
    <property type="entry name" value="SDRFAMILY"/>
</dbReference>
<keyword evidence="3" id="KW-0520">NAD</keyword>
<dbReference type="Gene3D" id="3.40.50.720">
    <property type="entry name" value="NAD(P)-binding Rossmann-like Domain"/>
    <property type="match status" value="1"/>
</dbReference>
<evidence type="ECO:0000256" key="2">
    <source>
        <dbReference type="ARBA" id="ARBA00023002"/>
    </source>
</evidence>
<dbReference type="GO" id="GO:0016491">
    <property type="term" value="F:oxidoreductase activity"/>
    <property type="evidence" value="ECO:0007669"/>
    <property type="project" value="UniProtKB-KW"/>
</dbReference>